<dbReference type="InterPro" id="IPR004265">
    <property type="entry name" value="Dirigent"/>
</dbReference>
<organism evidence="5 6">
    <name type="scientific">Panicum virgatum</name>
    <name type="common">Blackwell switchgrass</name>
    <dbReference type="NCBI Taxonomy" id="38727"/>
    <lineage>
        <taxon>Eukaryota</taxon>
        <taxon>Viridiplantae</taxon>
        <taxon>Streptophyta</taxon>
        <taxon>Embryophyta</taxon>
        <taxon>Tracheophyta</taxon>
        <taxon>Spermatophyta</taxon>
        <taxon>Magnoliopsida</taxon>
        <taxon>Liliopsida</taxon>
        <taxon>Poales</taxon>
        <taxon>Poaceae</taxon>
        <taxon>PACMAD clade</taxon>
        <taxon>Panicoideae</taxon>
        <taxon>Panicodae</taxon>
        <taxon>Paniceae</taxon>
        <taxon>Panicinae</taxon>
        <taxon>Panicum</taxon>
        <taxon>Panicum sect. Hiantes</taxon>
    </lineage>
</organism>
<dbReference type="AlphaFoldDB" id="A0A8T0P870"/>
<evidence type="ECO:0000256" key="1">
    <source>
        <dbReference type="ARBA" id="ARBA00010746"/>
    </source>
</evidence>
<dbReference type="PANTHER" id="PTHR21495">
    <property type="entry name" value="NUCLEOPORIN-RELATED"/>
    <property type="match status" value="1"/>
</dbReference>
<comment type="subcellular location">
    <subcellularLocation>
        <location evidence="4">Secreted</location>
        <location evidence="4">Extracellular space</location>
        <location evidence="4">Apoplast</location>
    </subcellularLocation>
</comment>
<comment type="caution">
    <text evidence="5">The sequence shown here is derived from an EMBL/GenBank/DDBJ whole genome shotgun (WGS) entry which is preliminary data.</text>
</comment>
<keyword evidence="4" id="KW-0732">Signal</keyword>
<keyword evidence="4" id="KW-0052">Apoplast</keyword>
<keyword evidence="3 4" id="KW-0964">Secreted</keyword>
<reference evidence="5" key="1">
    <citation type="submission" date="2020-05" db="EMBL/GenBank/DDBJ databases">
        <title>WGS assembly of Panicum virgatum.</title>
        <authorList>
            <person name="Lovell J.T."/>
            <person name="Jenkins J."/>
            <person name="Shu S."/>
            <person name="Juenger T.E."/>
            <person name="Schmutz J."/>
        </authorList>
    </citation>
    <scope>NUCLEOTIDE SEQUENCE</scope>
    <source>
        <strain evidence="5">AP13</strain>
    </source>
</reference>
<accession>A0A8T0P870</accession>
<dbReference type="Proteomes" id="UP000823388">
    <property type="component" value="Chromosome 8N"/>
</dbReference>
<keyword evidence="6" id="KW-1185">Reference proteome</keyword>
<name>A0A8T0P870_PANVG</name>
<feature type="chain" id="PRO_5035959976" description="Dirigent protein" evidence="4">
    <location>
        <begin position="23"/>
        <end position="180"/>
    </location>
</feature>
<sequence length="180" mass="19327">MANIKCCIVLLQLLALISVALAGAAITSTHLQLYMHETVAASPWSPATVVPVARGTTPMPGDPNTRFGDMYVIDNPLTEGPSATSPAVGRAQGFYLFVAQHELAAMHYLSLVFTAGRYNGSYIVIQGRDTIPAKVRELPVVGGVGRFRGATGYGLLRTHSFDSTTKNAVLKIDMYLNNMK</sequence>
<evidence type="ECO:0000313" key="5">
    <source>
        <dbReference type="EMBL" id="KAG2557178.1"/>
    </source>
</evidence>
<evidence type="ECO:0000256" key="3">
    <source>
        <dbReference type="ARBA" id="ARBA00022525"/>
    </source>
</evidence>
<dbReference type="GO" id="GO:0048046">
    <property type="term" value="C:apoplast"/>
    <property type="evidence" value="ECO:0007669"/>
    <property type="project" value="UniProtKB-SubCell"/>
</dbReference>
<comment type="subunit">
    <text evidence="2 4">Homodimer.</text>
</comment>
<dbReference type="OrthoDB" id="665505at2759"/>
<comment type="similarity">
    <text evidence="1 4">Belongs to the plant dirigent protein family.</text>
</comment>
<comment type="function">
    <text evidence="4">Dirigent proteins impart stereoselectivity on the phenoxy radical-coupling reaction, yielding optically active lignans from two molecules of coniferyl alcohol in the biosynthesis of lignans, flavonolignans, and alkaloids and thus plays a central role in plant secondary metabolism.</text>
</comment>
<protein>
    <recommendedName>
        <fullName evidence="4">Dirigent protein</fullName>
    </recommendedName>
</protein>
<evidence type="ECO:0000256" key="2">
    <source>
        <dbReference type="ARBA" id="ARBA00011738"/>
    </source>
</evidence>
<dbReference type="EMBL" id="CM029052">
    <property type="protein sequence ID" value="KAG2557178.1"/>
    <property type="molecule type" value="Genomic_DNA"/>
</dbReference>
<dbReference type="GO" id="GO:0009699">
    <property type="term" value="P:phenylpropanoid biosynthetic process"/>
    <property type="evidence" value="ECO:0007669"/>
    <property type="project" value="UniProtKB-ARBA"/>
</dbReference>
<gene>
    <name evidence="5" type="ORF">PVAP13_8NG180802</name>
</gene>
<evidence type="ECO:0000313" key="6">
    <source>
        <dbReference type="Proteomes" id="UP000823388"/>
    </source>
</evidence>
<dbReference type="Gene3D" id="2.40.480.10">
    <property type="entry name" value="Allene oxide cyclase-like"/>
    <property type="match status" value="1"/>
</dbReference>
<evidence type="ECO:0000256" key="4">
    <source>
        <dbReference type="RuleBase" id="RU363099"/>
    </source>
</evidence>
<dbReference type="Pfam" id="PF03018">
    <property type="entry name" value="Dirigent"/>
    <property type="match status" value="1"/>
</dbReference>
<dbReference type="InterPro" id="IPR044859">
    <property type="entry name" value="Allene_oxi_cyc_Dirigent"/>
</dbReference>
<proteinExistence type="inferred from homology"/>
<feature type="signal peptide" evidence="4">
    <location>
        <begin position="1"/>
        <end position="22"/>
    </location>
</feature>